<evidence type="ECO:0000313" key="2">
    <source>
        <dbReference type="Proteomes" id="UP000199695"/>
    </source>
</evidence>
<name>A0A1H8FQ15_9BACL</name>
<reference evidence="1 2" key="1">
    <citation type="submission" date="2016-10" db="EMBL/GenBank/DDBJ databases">
        <authorList>
            <person name="de Groot N.N."/>
        </authorList>
    </citation>
    <scope>NUCLEOTIDE SEQUENCE [LARGE SCALE GENOMIC DNA]</scope>
    <source>
        <strain evidence="1 2">DSM 46701</strain>
    </source>
</reference>
<organism evidence="1 2">
    <name type="scientific">Lihuaxuella thermophila</name>
    <dbReference type="NCBI Taxonomy" id="1173111"/>
    <lineage>
        <taxon>Bacteria</taxon>
        <taxon>Bacillati</taxon>
        <taxon>Bacillota</taxon>
        <taxon>Bacilli</taxon>
        <taxon>Bacillales</taxon>
        <taxon>Thermoactinomycetaceae</taxon>
        <taxon>Lihuaxuella</taxon>
    </lineage>
</organism>
<protein>
    <submittedName>
        <fullName evidence="1">Uncharacterized protein</fullName>
    </submittedName>
</protein>
<dbReference type="AlphaFoldDB" id="A0A1H8FQ15"/>
<keyword evidence="2" id="KW-1185">Reference proteome</keyword>
<sequence length="54" mass="6540">MEQREIVLKLDYETKQMVCRVLKKHVETLLERSKGQHTFTKLLIAHEVDRTRIF</sequence>
<accession>A0A1H8FQ15</accession>
<dbReference type="Proteomes" id="UP000199695">
    <property type="component" value="Unassembled WGS sequence"/>
</dbReference>
<evidence type="ECO:0000313" key="1">
    <source>
        <dbReference type="EMBL" id="SEN33793.1"/>
    </source>
</evidence>
<gene>
    <name evidence="1" type="ORF">SAMN05444955_1097</name>
</gene>
<dbReference type="STRING" id="1173111.SAMN05444955_1097"/>
<dbReference type="EMBL" id="FOCQ01000009">
    <property type="protein sequence ID" value="SEN33793.1"/>
    <property type="molecule type" value="Genomic_DNA"/>
</dbReference>
<dbReference type="RefSeq" id="WP_170839885.1">
    <property type="nucleotide sequence ID" value="NZ_FOCQ01000009.1"/>
</dbReference>
<proteinExistence type="predicted"/>